<name>A0A8X8XS10_SALSN</name>
<reference evidence="2" key="1">
    <citation type="submission" date="2018-01" db="EMBL/GenBank/DDBJ databases">
        <authorList>
            <person name="Mao J.F."/>
        </authorList>
    </citation>
    <scope>NUCLEOTIDE SEQUENCE</scope>
    <source>
        <strain evidence="2">Huo1</strain>
        <tissue evidence="2">Leaf</tissue>
    </source>
</reference>
<evidence type="ECO:0008006" key="4">
    <source>
        <dbReference type="Google" id="ProtNLM"/>
    </source>
</evidence>
<dbReference type="AlphaFoldDB" id="A0A8X8XS10"/>
<evidence type="ECO:0000313" key="2">
    <source>
        <dbReference type="EMBL" id="KAG6417125.1"/>
    </source>
</evidence>
<feature type="region of interest" description="Disordered" evidence="1">
    <location>
        <begin position="148"/>
        <end position="191"/>
    </location>
</feature>
<proteinExistence type="predicted"/>
<protein>
    <recommendedName>
        <fullName evidence="4">CUE domain-containing protein</fullName>
    </recommendedName>
</protein>
<dbReference type="PANTHER" id="PTHR37252:SF3">
    <property type="entry name" value="POLYADENYLATE-BINDING PROTEIN-INTERACTING PROTEIN 6"/>
    <property type="match status" value="1"/>
</dbReference>
<dbReference type="Proteomes" id="UP000298416">
    <property type="component" value="Unassembled WGS sequence"/>
</dbReference>
<dbReference type="PANTHER" id="PTHR37252">
    <property type="entry name" value="POLYADENYLATE-BINDING PROTEIN-INTERACTING PROTEIN 6"/>
    <property type="match status" value="1"/>
</dbReference>
<feature type="compositionally biased region" description="Low complexity" evidence="1">
    <location>
        <begin position="172"/>
        <end position="185"/>
    </location>
</feature>
<gene>
    <name evidence="2" type="ORF">SASPL_119276</name>
</gene>
<evidence type="ECO:0000256" key="1">
    <source>
        <dbReference type="SAM" id="MobiDB-lite"/>
    </source>
</evidence>
<reference evidence="2" key="2">
    <citation type="submission" date="2020-08" db="EMBL/GenBank/DDBJ databases">
        <title>Plant Genome Project.</title>
        <authorList>
            <person name="Zhang R.-G."/>
        </authorList>
    </citation>
    <scope>NUCLEOTIDE SEQUENCE</scope>
    <source>
        <strain evidence="2">Huo1</strain>
        <tissue evidence="2">Leaf</tissue>
    </source>
</reference>
<keyword evidence="3" id="KW-1185">Reference proteome</keyword>
<sequence length="191" mass="20905">MKTGSSLNPNAAAYVPLFKRGAADVNKEFGSHQEFNSEDEVGQFGYRHVNTQHQNVIQRHSQIAGAPQIAEYPKWKDNYRNGFVASTSQYPEKPSIDEDSDIDLTYMQMNFPEISLESLSDVYQASGCDLYSAIDMLHHLEMFPDDSSDKLPDTLDIGDIPDSAPVKAPLEAKNAASGASTSASSDIPAKS</sequence>
<dbReference type="EMBL" id="PNBA02000007">
    <property type="protein sequence ID" value="KAG6417125.1"/>
    <property type="molecule type" value="Genomic_DNA"/>
</dbReference>
<organism evidence="2">
    <name type="scientific">Salvia splendens</name>
    <name type="common">Scarlet sage</name>
    <dbReference type="NCBI Taxonomy" id="180675"/>
    <lineage>
        <taxon>Eukaryota</taxon>
        <taxon>Viridiplantae</taxon>
        <taxon>Streptophyta</taxon>
        <taxon>Embryophyta</taxon>
        <taxon>Tracheophyta</taxon>
        <taxon>Spermatophyta</taxon>
        <taxon>Magnoliopsida</taxon>
        <taxon>eudicotyledons</taxon>
        <taxon>Gunneridae</taxon>
        <taxon>Pentapetalae</taxon>
        <taxon>asterids</taxon>
        <taxon>lamiids</taxon>
        <taxon>Lamiales</taxon>
        <taxon>Lamiaceae</taxon>
        <taxon>Nepetoideae</taxon>
        <taxon>Mentheae</taxon>
        <taxon>Salviinae</taxon>
        <taxon>Salvia</taxon>
        <taxon>Salvia subgen. Calosphace</taxon>
        <taxon>core Calosphace</taxon>
    </lineage>
</organism>
<dbReference type="InterPro" id="IPR038981">
    <property type="entry name" value="CID5/CID6"/>
</dbReference>
<accession>A0A8X8XS10</accession>
<dbReference type="OrthoDB" id="769720at2759"/>
<comment type="caution">
    <text evidence="2">The sequence shown here is derived from an EMBL/GenBank/DDBJ whole genome shotgun (WGS) entry which is preliminary data.</text>
</comment>
<evidence type="ECO:0000313" key="3">
    <source>
        <dbReference type="Proteomes" id="UP000298416"/>
    </source>
</evidence>